<evidence type="ECO:0000313" key="3">
    <source>
        <dbReference type="Proteomes" id="UP001569175"/>
    </source>
</evidence>
<dbReference type="EMBL" id="JBGOOL010000018">
    <property type="protein sequence ID" value="MEZ8053161.1"/>
    <property type="molecule type" value="Genomic_DNA"/>
</dbReference>
<name>A0ABV4KL54_9VIBR</name>
<keyword evidence="1" id="KW-1133">Transmembrane helix</keyword>
<reference evidence="2 3" key="1">
    <citation type="submission" date="2024-06" db="EMBL/GenBank/DDBJ databases">
        <authorList>
            <person name="Steensen K."/>
            <person name="Seneca J."/>
            <person name="Bartlau N."/>
            <person name="Yu A.X."/>
            <person name="Polz M.F."/>
        </authorList>
    </citation>
    <scope>NUCLEOTIDE SEQUENCE [LARGE SCALE GENOMIC DNA]</scope>
    <source>
        <strain evidence="2 3">1F9</strain>
    </source>
</reference>
<evidence type="ECO:0000256" key="1">
    <source>
        <dbReference type="SAM" id="Phobius"/>
    </source>
</evidence>
<proteinExistence type="predicted"/>
<keyword evidence="1" id="KW-0812">Transmembrane</keyword>
<evidence type="ECO:0000313" key="2">
    <source>
        <dbReference type="EMBL" id="MEZ8053161.1"/>
    </source>
</evidence>
<sequence>MKLLSLLDVQFNPHRSFIALPIVWIVTLAIIITSSICAFLIVVHTPLRWDLSAAGFNNFVSVFRFPLGILALIIPIIALLAANHRSEQTKEQIRVTNQQNTFSNHYKHLEEFKKYVDILQLDDFDDVLLRKLHKKMFPRSLNGEMSLDLNVAVQFTRSCNNIIDTLNKDSSLMGCTQALNECNYIYNDLHLRNPFKLPEVSKAVALKIIDKQLSLIYSVLMFAHDCHESVEVSYRKARIEVNKALQLKQAS</sequence>
<evidence type="ECO:0008006" key="4">
    <source>
        <dbReference type="Google" id="ProtNLM"/>
    </source>
</evidence>
<dbReference type="RefSeq" id="WP_371707536.1">
    <property type="nucleotide sequence ID" value="NZ_JBFSTR010000014.1"/>
</dbReference>
<organism evidence="2 3">
    <name type="scientific">Vibrio atlanticus</name>
    <dbReference type="NCBI Taxonomy" id="693153"/>
    <lineage>
        <taxon>Bacteria</taxon>
        <taxon>Pseudomonadati</taxon>
        <taxon>Pseudomonadota</taxon>
        <taxon>Gammaproteobacteria</taxon>
        <taxon>Vibrionales</taxon>
        <taxon>Vibrionaceae</taxon>
        <taxon>Vibrio</taxon>
    </lineage>
</organism>
<gene>
    <name evidence="2" type="ORF">ACED57_08350</name>
</gene>
<keyword evidence="1" id="KW-0472">Membrane</keyword>
<comment type="caution">
    <text evidence="2">The sequence shown here is derived from an EMBL/GenBank/DDBJ whole genome shotgun (WGS) entry which is preliminary data.</text>
</comment>
<keyword evidence="3" id="KW-1185">Reference proteome</keyword>
<feature type="transmembrane region" description="Helical" evidence="1">
    <location>
        <begin position="63"/>
        <end position="82"/>
    </location>
</feature>
<accession>A0ABV4KL54</accession>
<dbReference type="Proteomes" id="UP001569175">
    <property type="component" value="Unassembled WGS sequence"/>
</dbReference>
<feature type="transmembrane region" description="Helical" evidence="1">
    <location>
        <begin position="21"/>
        <end position="43"/>
    </location>
</feature>
<protein>
    <recommendedName>
        <fullName evidence="4">DUF4760 domain-containing protein</fullName>
    </recommendedName>
</protein>